<comment type="similarity">
    <text evidence="2">Belongs to the helicase family. RLR subfamily.</text>
</comment>
<keyword evidence="7" id="KW-0547">Nucleotide-binding</keyword>
<dbReference type="EMBL" id="HACG01033359">
    <property type="protein sequence ID" value="CEK80224.1"/>
    <property type="molecule type" value="Transcribed_RNA"/>
</dbReference>
<dbReference type="SMART" id="SM00487">
    <property type="entry name" value="DEXDc"/>
    <property type="match status" value="1"/>
</dbReference>
<feature type="domain" description="Helicase C-terminal" evidence="18">
    <location>
        <begin position="473"/>
        <end position="633"/>
    </location>
</feature>
<evidence type="ECO:0000256" key="7">
    <source>
        <dbReference type="ARBA" id="ARBA00022741"/>
    </source>
</evidence>
<dbReference type="GO" id="GO:0016787">
    <property type="term" value="F:hydrolase activity"/>
    <property type="evidence" value="ECO:0007669"/>
    <property type="project" value="UniProtKB-KW"/>
</dbReference>
<evidence type="ECO:0000256" key="9">
    <source>
        <dbReference type="ARBA" id="ARBA00022806"/>
    </source>
</evidence>
<dbReference type="Gene3D" id="1.20.1320.30">
    <property type="match status" value="1"/>
</dbReference>
<keyword evidence="5" id="KW-0399">Innate immunity</keyword>
<evidence type="ECO:0000256" key="14">
    <source>
        <dbReference type="ARBA" id="ARBA00023118"/>
    </source>
</evidence>
<evidence type="ECO:0000259" key="18">
    <source>
        <dbReference type="PROSITE" id="PS51194"/>
    </source>
</evidence>
<dbReference type="GO" id="GO:0045087">
    <property type="term" value="P:innate immune response"/>
    <property type="evidence" value="ECO:0007669"/>
    <property type="project" value="UniProtKB-KW"/>
</dbReference>
<keyword evidence="13" id="KW-0694">RNA-binding</keyword>
<feature type="domain" description="Helicase ATP-binding" evidence="17">
    <location>
        <begin position="97"/>
        <end position="282"/>
    </location>
</feature>
<dbReference type="InterPro" id="IPR041204">
    <property type="entry name" value="RIG-I-like_C"/>
</dbReference>
<evidence type="ECO:0000256" key="5">
    <source>
        <dbReference type="ARBA" id="ARBA00022588"/>
    </source>
</evidence>
<dbReference type="PROSITE" id="PS51192">
    <property type="entry name" value="HELICASE_ATP_BIND_1"/>
    <property type="match status" value="1"/>
</dbReference>
<gene>
    <name evidence="20" type="primary">ORF119698</name>
</gene>
<feature type="domain" description="RLR CTR" evidence="19">
    <location>
        <begin position="657"/>
        <end position="791"/>
    </location>
</feature>
<dbReference type="GO" id="GO:0005737">
    <property type="term" value="C:cytoplasm"/>
    <property type="evidence" value="ECO:0007669"/>
    <property type="project" value="UniProtKB-SubCell"/>
</dbReference>
<evidence type="ECO:0000256" key="3">
    <source>
        <dbReference type="ARBA" id="ARBA00012552"/>
    </source>
</evidence>
<evidence type="ECO:0000256" key="4">
    <source>
        <dbReference type="ARBA" id="ARBA00022490"/>
    </source>
</evidence>
<dbReference type="InterPro" id="IPR001650">
    <property type="entry name" value="Helicase_C-like"/>
</dbReference>
<evidence type="ECO:0000256" key="11">
    <source>
        <dbReference type="ARBA" id="ARBA00022840"/>
    </source>
</evidence>
<keyword evidence="4" id="KW-0963">Cytoplasm</keyword>
<dbReference type="EC" id="3.6.4.13" evidence="3"/>
<evidence type="ECO:0000259" key="17">
    <source>
        <dbReference type="PROSITE" id="PS51192"/>
    </source>
</evidence>
<dbReference type="Pfam" id="PF18119">
    <property type="entry name" value="RIG-I_C"/>
    <property type="match status" value="1"/>
</dbReference>
<dbReference type="InterPro" id="IPR051363">
    <property type="entry name" value="RLR_Helicase"/>
</dbReference>
<reference evidence="20" key="1">
    <citation type="submission" date="2014-12" db="EMBL/GenBank/DDBJ databases">
        <title>Insight into the proteome of Arion vulgaris.</title>
        <authorList>
            <person name="Aradska J."/>
            <person name="Bulat T."/>
            <person name="Smidak R."/>
            <person name="Sarate P."/>
            <person name="Gangsoo J."/>
            <person name="Sialana F."/>
            <person name="Bilban M."/>
            <person name="Lubec G."/>
        </authorList>
    </citation>
    <scope>NUCLEOTIDE SEQUENCE</scope>
    <source>
        <tissue evidence="20">Skin</tissue>
    </source>
</reference>
<evidence type="ECO:0000313" key="20">
    <source>
        <dbReference type="EMBL" id="CEK80224.1"/>
    </source>
</evidence>
<dbReference type="Pfam" id="PF00270">
    <property type="entry name" value="DEAD"/>
    <property type="match status" value="1"/>
</dbReference>
<evidence type="ECO:0000256" key="1">
    <source>
        <dbReference type="ARBA" id="ARBA00004496"/>
    </source>
</evidence>
<protein>
    <recommendedName>
        <fullName evidence="3">RNA helicase</fullName>
        <ecNumber evidence="3">3.6.4.13</ecNumber>
    </recommendedName>
</protein>
<dbReference type="SMART" id="SM00490">
    <property type="entry name" value="HELICc"/>
    <property type="match status" value="1"/>
</dbReference>
<keyword evidence="14" id="KW-0051">Antiviral defense</keyword>
<dbReference type="Pfam" id="PF00271">
    <property type="entry name" value="Helicase_C"/>
    <property type="match status" value="1"/>
</dbReference>
<dbReference type="Pfam" id="PF11648">
    <property type="entry name" value="RIG-I_C-RD"/>
    <property type="match status" value="1"/>
</dbReference>
<dbReference type="InterPro" id="IPR011545">
    <property type="entry name" value="DEAD/DEAH_box_helicase_dom"/>
</dbReference>
<evidence type="ECO:0000256" key="10">
    <source>
        <dbReference type="ARBA" id="ARBA00022833"/>
    </source>
</evidence>
<comment type="subcellular location">
    <subcellularLocation>
        <location evidence="1">Cytoplasm</location>
    </subcellularLocation>
</comment>
<keyword evidence="12" id="KW-0391">Immunity</keyword>
<dbReference type="InterPro" id="IPR021673">
    <property type="entry name" value="RLR_CTR"/>
</dbReference>
<dbReference type="GO" id="GO:0003723">
    <property type="term" value="F:RNA binding"/>
    <property type="evidence" value="ECO:0007669"/>
    <property type="project" value="UniProtKB-KW"/>
</dbReference>
<evidence type="ECO:0000256" key="16">
    <source>
        <dbReference type="SAM" id="MobiDB-lite"/>
    </source>
</evidence>
<evidence type="ECO:0000256" key="6">
    <source>
        <dbReference type="ARBA" id="ARBA00022723"/>
    </source>
</evidence>
<name>A0A0B7AGU6_9EUPU</name>
<comment type="catalytic activity">
    <reaction evidence="15">
        <text>ATP + H2O = ADP + phosphate + H(+)</text>
        <dbReference type="Rhea" id="RHEA:13065"/>
        <dbReference type="ChEBI" id="CHEBI:15377"/>
        <dbReference type="ChEBI" id="CHEBI:15378"/>
        <dbReference type="ChEBI" id="CHEBI:30616"/>
        <dbReference type="ChEBI" id="CHEBI:43474"/>
        <dbReference type="ChEBI" id="CHEBI:456216"/>
        <dbReference type="EC" id="3.6.4.13"/>
    </reaction>
    <physiologicalReaction direction="left-to-right" evidence="15">
        <dbReference type="Rhea" id="RHEA:13066"/>
    </physiologicalReaction>
</comment>
<dbReference type="InterPro" id="IPR027417">
    <property type="entry name" value="P-loop_NTPase"/>
</dbReference>
<accession>A0A0B7AGU6</accession>
<dbReference type="InterPro" id="IPR038557">
    <property type="entry name" value="RLR_C_sf"/>
</dbReference>
<dbReference type="Gene3D" id="2.170.150.30">
    <property type="entry name" value="RIG-I-like receptor, C-terminal regulatory domain"/>
    <property type="match status" value="1"/>
</dbReference>
<keyword evidence="6" id="KW-0479">Metal-binding</keyword>
<dbReference type="GO" id="GO:0003724">
    <property type="term" value="F:RNA helicase activity"/>
    <property type="evidence" value="ECO:0007669"/>
    <property type="project" value="UniProtKB-EC"/>
</dbReference>
<feature type="region of interest" description="Disordered" evidence="16">
    <location>
        <begin position="47"/>
        <end position="79"/>
    </location>
</feature>
<proteinExistence type="inferred from homology"/>
<dbReference type="GO" id="GO:0046872">
    <property type="term" value="F:metal ion binding"/>
    <property type="evidence" value="ECO:0007669"/>
    <property type="project" value="UniProtKB-KW"/>
</dbReference>
<dbReference type="GO" id="GO:0051607">
    <property type="term" value="P:defense response to virus"/>
    <property type="evidence" value="ECO:0007669"/>
    <property type="project" value="UniProtKB-KW"/>
</dbReference>
<organism evidence="20">
    <name type="scientific">Arion vulgaris</name>
    <dbReference type="NCBI Taxonomy" id="1028688"/>
    <lineage>
        <taxon>Eukaryota</taxon>
        <taxon>Metazoa</taxon>
        <taxon>Spiralia</taxon>
        <taxon>Lophotrochozoa</taxon>
        <taxon>Mollusca</taxon>
        <taxon>Gastropoda</taxon>
        <taxon>Heterobranchia</taxon>
        <taxon>Euthyneura</taxon>
        <taxon>Panpulmonata</taxon>
        <taxon>Eupulmonata</taxon>
        <taxon>Stylommatophora</taxon>
        <taxon>Helicina</taxon>
        <taxon>Arionoidea</taxon>
        <taxon>Arionidae</taxon>
        <taxon>Arion</taxon>
    </lineage>
</organism>
<keyword evidence="9" id="KW-0347">Helicase</keyword>
<evidence type="ECO:0000256" key="2">
    <source>
        <dbReference type="ARBA" id="ARBA00006866"/>
    </source>
</evidence>
<evidence type="ECO:0000256" key="15">
    <source>
        <dbReference type="ARBA" id="ARBA00049390"/>
    </source>
</evidence>
<evidence type="ECO:0000259" key="19">
    <source>
        <dbReference type="PROSITE" id="PS51789"/>
    </source>
</evidence>
<dbReference type="PANTHER" id="PTHR14074">
    <property type="entry name" value="HELICASE WITH DEATH DOMAIN-RELATED"/>
    <property type="match status" value="1"/>
</dbReference>
<dbReference type="InterPro" id="IPR014001">
    <property type="entry name" value="Helicase_ATP-bd"/>
</dbReference>
<dbReference type="SUPFAM" id="SSF52540">
    <property type="entry name" value="P-loop containing nucleoside triphosphate hydrolases"/>
    <property type="match status" value="1"/>
</dbReference>
<dbReference type="PANTHER" id="PTHR14074:SF16">
    <property type="entry name" value="ANTIVIRAL INNATE IMMUNE RESPONSE RECEPTOR RIG-I"/>
    <property type="match status" value="1"/>
</dbReference>
<evidence type="ECO:0000256" key="12">
    <source>
        <dbReference type="ARBA" id="ARBA00022859"/>
    </source>
</evidence>
<evidence type="ECO:0000256" key="13">
    <source>
        <dbReference type="ARBA" id="ARBA00022884"/>
    </source>
</evidence>
<evidence type="ECO:0000256" key="8">
    <source>
        <dbReference type="ARBA" id="ARBA00022801"/>
    </source>
</evidence>
<keyword evidence="11" id="KW-0067">ATP-binding</keyword>
<sequence length="820" mass="93366">MASRESENQYVSILSLTRKESEISPWRQIATNGSLPSRCVVVLDSNEETTQDDDVYDDDDGEQLEQDFSDGELSENEDEEVHNTGELGLRNYQNELAENALQGANTIIYAPTGSGKTRVATHIIAQHLKMSTGTNKKVAFLARTVPLATQQYKSLCKYLTEYEICHIDGDCESNMSLHMLLPHNDIVVMTPMILVNHLTRKLLPNLGEFSMLIFDECHHTRKDEPYNTLMKSYIKSKQEICDANSRGKNLNITLPQIIGLTASIGIEGTNNSAEAEKNILKLCGHLDASSISPVKRNIEELRRIVPVPIELSQSLSMRRDDVAVQKIIEIMQDLEQHLVDHIRELNRPELTTLATKRPSDRKSQEYEQWAVVTMKTAKTVPFSSTDRKQDLSVRLIVKIAQHLQGYRSALETYDLVELRDIMDYLDKSFRDLQANEIRTEEENAFYQRFIELKDFVMQGHGTQNPNLQILAEILKKYLLSKGSESRGIVFVRTIALSEALVSWTKRCEIQEFKDLNASIFTGSNMSEEKGGTSKARQEDIIRQFRSGNVRLIVATSVAEEGIDIPDCNLVVKYNHVGNEVSTVQTRGRTRAFNGVSVLLGMQNVLEKEHLNRCRAELMSTAIANICDMERVEFQKVVQEYQKQHLEEILLAEELERARRQKLLDVPFQIVCPMCRQVAVKNTNVRTIYGTYRVSLDRNLLNQIMFQPYPAATPMDGLFFVGDVFCKGETSPGKLCCNGLGIMIKHKGIPMINFGIKKIAFHLNNQDELVTRKRWKQVPFLIEELNYDDIKRYIMESNVLGMPRDNRVANESDEDISDDDN</sequence>
<keyword evidence="10" id="KW-0862">Zinc</keyword>
<keyword evidence="8" id="KW-0378">Hydrolase</keyword>
<dbReference type="Gene3D" id="3.40.50.300">
    <property type="entry name" value="P-loop containing nucleotide triphosphate hydrolases"/>
    <property type="match status" value="2"/>
</dbReference>
<dbReference type="GO" id="GO:0005524">
    <property type="term" value="F:ATP binding"/>
    <property type="evidence" value="ECO:0007669"/>
    <property type="project" value="UniProtKB-KW"/>
</dbReference>
<dbReference type="PROSITE" id="PS51789">
    <property type="entry name" value="RLR_CTR"/>
    <property type="match status" value="1"/>
</dbReference>
<dbReference type="PROSITE" id="PS51194">
    <property type="entry name" value="HELICASE_CTER"/>
    <property type="match status" value="1"/>
</dbReference>
<dbReference type="AlphaFoldDB" id="A0A0B7AGU6"/>